<keyword evidence="3" id="KW-1185">Reference proteome</keyword>
<gene>
    <name evidence="2" type="ORF">DEO72_LG11g2514</name>
</gene>
<name>A0A4D6NNS6_VIGUN</name>
<evidence type="ECO:0000313" key="2">
    <source>
        <dbReference type="EMBL" id="QCE15503.1"/>
    </source>
</evidence>
<feature type="compositionally biased region" description="Basic and acidic residues" evidence="1">
    <location>
        <begin position="141"/>
        <end position="154"/>
    </location>
</feature>
<evidence type="ECO:0000256" key="1">
    <source>
        <dbReference type="SAM" id="MobiDB-lite"/>
    </source>
</evidence>
<evidence type="ECO:0000313" key="3">
    <source>
        <dbReference type="Proteomes" id="UP000501690"/>
    </source>
</evidence>
<dbReference type="EMBL" id="CP039355">
    <property type="protein sequence ID" value="QCE15503.1"/>
    <property type="molecule type" value="Genomic_DNA"/>
</dbReference>
<organism evidence="2 3">
    <name type="scientific">Vigna unguiculata</name>
    <name type="common">Cowpea</name>
    <dbReference type="NCBI Taxonomy" id="3917"/>
    <lineage>
        <taxon>Eukaryota</taxon>
        <taxon>Viridiplantae</taxon>
        <taxon>Streptophyta</taxon>
        <taxon>Embryophyta</taxon>
        <taxon>Tracheophyta</taxon>
        <taxon>Spermatophyta</taxon>
        <taxon>Magnoliopsida</taxon>
        <taxon>eudicotyledons</taxon>
        <taxon>Gunneridae</taxon>
        <taxon>Pentapetalae</taxon>
        <taxon>rosids</taxon>
        <taxon>fabids</taxon>
        <taxon>Fabales</taxon>
        <taxon>Fabaceae</taxon>
        <taxon>Papilionoideae</taxon>
        <taxon>50 kb inversion clade</taxon>
        <taxon>NPAAA clade</taxon>
        <taxon>indigoferoid/millettioid clade</taxon>
        <taxon>Phaseoleae</taxon>
        <taxon>Vigna</taxon>
    </lineage>
</organism>
<feature type="region of interest" description="Disordered" evidence="1">
    <location>
        <begin position="135"/>
        <end position="154"/>
    </location>
</feature>
<proteinExistence type="predicted"/>
<sequence>MTLHLQRRKYTDKIIILALEPQSSSTSARVPTFRESRSAWSLFCSRNCKSGSRAVVLRSSVSKDLYEPISRKTVARPANLAQASQSRLGETNRDSPKPLFARKVAQATCSTFERVNISPRREGTRLNEIPCWLLVPPSSPRLDEGVPPERDPSA</sequence>
<dbReference type="Proteomes" id="UP000501690">
    <property type="component" value="Linkage Group LG11"/>
</dbReference>
<accession>A0A4D6NNS6</accession>
<protein>
    <submittedName>
        <fullName evidence="2">Uncharacterized protein</fullName>
    </submittedName>
</protein>
<feature type="region of interest" description="Disordered" evidence="1">
    <location>
        <begin position="76"/>
        <end position="99"/>
    </location>
</feature>
<reference evidence="2 3" key="1">
    <citation type="submission" date="2019-04" db="EMBL/GenBank/DDBJ databases">
        <title>An improved genome assembly and genetic linkage map for asparagus bean, Vigna unguiculata ssp. sesquipedialis.</title>
        <authorList>
            <person name="Xia Q."/>
            <person name="Zhang R."/>
            <person name="Dong Y."/>
        </authorList>
    </citation>
    <scope>NUCLEOTIDE SEQUENCE [LARGE SCALE GENOMIC DNA]</scope>
    <source>
        <tissue evidence="2">Leaf</tissue>
    </source>
</reference>
<dbReference type="AlphaFoldDB" id="A0A4D6NNS6"/>